<accession>A0A8S5RSZ4</accession>
<dbReference type="EMBL" id="BK057799">
    <property type="protein sequence ID" value="DAE92393.1"/>
    <property type="molecule type" value="Genomic_DNA"/>
</dbReference>
<reference evidence="1" key="1">
    <citation type="journal article" date="2021" name="Proc. Natl. Acad. Sci. U.S.A.">
        <title>A Catalog of Tens of Thousands of Viruses from Human Metagenomes Reveals Hidden Associations with Chronic Diseases.</title>
        <authorList>
            <person name="Tisza M.J."/>
            <person name="Buck C.B."/>
        </authorList>
    </citation>
    <scope>NUCLEOTIDE SEQUENCE</scope>
    <source>
        <strain evidence="1">CtZF426</strain>
    </source>
</reference>
<name>A0A8S5RSZ4_9CAUD</name>
<protein>
    <submittedName>
        <fullName evidence="1">Uncharacterized protein</fullName>
    </submittedName>
</protein>
<proteinExistence type="predicted"/>
<sequence length="33" mass="3876">MVVVLWGRSTGFCRRRIGSVLLRGRFWRLLNGI</sequence>
<evidence type="ECO:0000313" key="1">
    <source>
        <dbReference type="EMBL" id="DAE92393.1"/>
    </source>
</evidence>
<organism evidence="1">
    <name type="scientific">Siphoviridae sp. ctZF426</name>
    <dbReference type="NCBI Taxonomy" id="2827580"/>
    <lineage>
        <taxon>Viruses</taxon>
        <taxon>Duplodnaviria</taxon>
        <taxon>Heunggongvirae</taxon>
        <taxon>Uroviricota</taxon>
        <taxon>Caudoviricetes</taxon>
    </lineage>
</organism>